<keyword evidence="8" id="KW-0028">Amino-acid biosynthesis</keyword>
<feature type="domain" description="Glutamine amidotransferase type-2" evidence="11">
    <location>
        <begin position="2"/>
        <end position="216"/>
    </location>
</feature>
<gene>
    <name evidence="12" type="primary">asnB</name>
    <name evidence="12" type="ORF">HH303_19755</name>
</gene>
<reference evidence="12 13" key="1">
    <citation type="submission" date="2020-04" db="EMBL/GenBank/DDBJ databases">
        <title>Rhodospirillaceae bacterium KN72 isolated from deep sea.</title>
        <authorList>
            <person name="Zhang D.-C."/>
        </authorList>
    </citation>
    <scope>NUCLEOTIDE SEQUENCE [LARGE SCALE GENOMIC DNA]</scope>
    <source>
        <strain evidence="12 13">KN72</strain>
    </source>
</reference>
<dbReference type="AlphaFoldDB" id="A0A7Y0HIM9"/>
<evidence type="ECO:0000256" key="1">
    <source>
        <dbReference type="ARBA" id="ARBA00005187"/>
    </source>
</evidence>
<evidence type="ECO:0000256" key="5">
    <source>
        <dbReference type="ARBA" id="ARBA00022840"/>
    </source>
</evidence>
<evidence type="ECO:0000256" key="9">
    <source>
        <dbReference type="PIRSR" id="PIRSR001589-2"/>
    </source>
</evidence>
<keyword evidence="12" id="KW-0436">Ligase</keyword>
<dbReference type="NCBIfam" id="TIGR01536">
    <property type="entry name" value="asn_synth_AEB"/>
    <property type="match status" value="1"/>
</dbReference>
<dbReference type="GO" id="GO:0005829">
    <property type="term" value="C:cytosol"/>
    <property type="evidence" value="ECO:0007669"/>
    <property type="project" value="TreeGrafter"/>
</dbReference>
<feature type="site" description="Important for beta-aspartyl-AMP intermediate formation" evidence="10">
    <location>
        <position position="369"/>
    </location>
</feature>
<proteinExistence type="inferred from homology"/>
<dbReference type="InterPro" id="IPR014729">
    <property type="entry name" value="Rossmann-like_a/b/a_fold"/>
</dbReference>
<feature type="binding site" evidence="9">
    <location>
        <position position="103"/>
    </location>
    <ligand>
        <name>L-glutamine</name>
        <dbReference type="ChEBI" id="CHEBI:58359"/>
    </ligand>
</feature>
<dbReference type="SUPFAM" id="SSF52402">
    <property type="entry name" value="Adenine nucleotide alpha hydrolases-like"/>
    <property type="match status" value="1"/>
</dbReference>
<feature type="binding site" evidence="9">
    <location>
        <position position="295"/>
    </location>
    <ligand>
        <name>ATP</name>
        <dbReference type="ChEBI" id="CHEBI:30616"/>
    </ligand>
</feature>
<dbReference type="Pfam" id="PF00733">
    <property type="entry name" value="Asn_synthase"/>
    <property type="match status" value="1"/>
</dbReference>
<keyword evidence="4 9" id="KW-0547">Nucleotide-binding</keyword>
<dbReference type="InterPro" id="IPR017932">
    <property type="entry name" value="GATase_2_dom"/>
</dbReference>
<dbReference type="PANTHER" id="PTHR43284">
    <property type="entry name" value="ASPARAGINE SYNTHETASE (GLUTAMINE-HYDROLYZING)"/>
    <property type="match status" value="1"/>
</dbReference>
<evidence type="ECO:0000256" key="10">
    <source>
        <dbReference type="PIRSR" id="PIRSR001589-3"/>
    </source>
</evidence>
<organism evidence="12 13">
    <name type="scientific">Pacificispira spongiicola</name>
    <dbReference type="NCBI Taxonomy" id="2729598"/>
    <lineage>
        <taxon>Bacteria</taxon>
        <taxon>Pseudomonadati</taxon>
        <taxon>Pseudomonadota</taxon>
        <taxon>Alphaproteobacteria</taxon>
        <taxon>Rhodospirillales</taxon>
        <taxon>Rhodospirillaceae</taxon>
        <taxon>Pacificispira</taxon>
    </lineage>
</organism>
<dbReference type="InterPro" id="IPR051786">
    <property type="entry name" value="ASN_synthetase/amidase"/>
</dbReference>
<dbReference type="PANTHER" id="PTHR43284:SF1">
    <property type="entry name" value="ASPARAGINE SYNTHETASE"/>
    <property type="match status" value="1"/>
</dbReference>
<dbReference type="GO" id="GO:0006529">
    <property type="term" value="P:asparagine biosynthetic process"/>
    <property type="evidence" value="ECO:0007669"/>
    <property type="project" value="UniProtKB-KW"/>
</dbReference>
<evidence type="ECO:0000313" key="12">
    <source>
        <dbReference type="EMBL" id="NMM46734.1"/>
    </source>
</evidence>
<evidence type="ECO:0000256" key="4">
    <source>
        <dbReference type="ARBA" id="ARBA00022741"/>
    </source>
</evidence>
<dbReference type="SUPFAM" id="SSF56235">
    <property type="entry name" value="N-terminal nucleophile aminohydrolases (Ntn hydrolases)"/>
    <property type="match status" value="1"/>
</dbReference>
<dbReference type="Pfam" id="PF13522">
    <property type="entry name" value="GATase_6"/>
    <property type="match status" value="1"/>
</dbReference>
<dbReference type="GO" id="GO:0005524">
    <property type="term" value="F:ATP binding"/>
    <property type="evidence" value="ECO:0007669"/>
    <property type="project" value="UniProtKB-KW"/>
</dbReference>
<comment type="pathway">
    <text evidence="1">Amino-acid biosynthesis; L-asparagine biosynthesis; L-asparagine from L-aspartate (L-Gln route): step 1/1.</text>
</comment>
<dbReference type="PROSITE" id="PS51278">
    <property type="entry name" value="GATASE_TYPE_2"/>
    <property type="match status" value="1"/>
</dbReference>
<protein>
    <recommendedName>
        <fullName evidence="3">asparagine synthase (glutamine-hydrolyzing)</fullName>
        <ecNumber evidence="3">6.3.5.4</ecNumber>
    </recommendedName>
</protein>
<evidence type="ECO:0000259" key="11">
    <source>
        <dbReference type="PROSITE" id="PS51278"/>
    </source>
</evidence>
<evidence type="ECO:0000256" key="2">
    <source>
        <dbReference type="ARBA" id="ARBA00005752"/>
    </source>
</evidence>
<evidence type="ECO:0000313" key="13">
    <source>
        <dbReference type="Proteomes" id="UP000539372"/>
    </source>
</evidence>
<dbReference type="InterPro" id="IPR029055">
    <property type="entry name" value="Ntn_hydrolases_N"/>
</dbReference>
<dbReference type="GO" id="GO:0004066">
    <property type="term" value="F:asparagine synthase (glutamine-hydrolyzing) activity"/>
    <property type="evidence" value="ECO:0007669"/>
    <property type="project" value="UniProtKB-EC"/>
</dbReference>
<dbReference type="CDD" id="cd00712">
    <property type="entry name" value="AsnB"/>
    <property type="match status" value="1"/>
</dbReference>
<dbReference type="Proteomes" id="UP000539372">
    <property type="component" value="Unassembled WGS sequence"/>
</dbReference>
<evidence type="ECO:0000256" key="7">
    <source>
        <dbReference type="ARBA" id="ARBA00048741"/>
    </source>
</evidence>
<dbReference type="EMBL" id="JABBNT010000009">
    <property type="protein sequence ID" value="NMM46734.1"/>
    <property type="molecule type" value="Genomic_DNA"/>
</dbReference>
<dbReference type="PIRSF" id="PIRSF001589">
    <property type="entry name" value="Asn_synthetase_glu-h"/>
    <property type="match status" value="1"/>
</dbReference>
<dbReference type="InterPro" id="IPR001962">
    <property type="entry name" value="Asn_synthase"/>
</dbReference>
<sequence>MCGIAGYLSPSPIIDAGESDARLQAMVARLRHRGPDANGIWSAPSAGLAHTRLKVIDLTEAAAQPMSDQTGRFHLVFNGEIYNFKELRKELESEGRTFRSDGDTEVLLQAYMRWGDRTPERLVGMFAFAVYDFKEEKIFLARDRFGEKPLFYTLQNGAFLFSSEIKALLAWPGLRRRPNMQGLHRFLTYQYIPPPQTAFEDIYAMAPSCCLTIEKGATVLPEPTRYWRLPNHSITTARTTEEAAEGLLDHLARAVKRQSVSDVSLGVLLSGGLDSGTITYLLHKIFPEQLSAFTIGFPSKELDESIFAKAICKDLSVEHYIGSVQGAVQDTVAHLAKIFDEPLADPATIPSLSLMGLVRGNVTVAMSGDGCDEVLLGYARYVGCKLASALDFLPLNVRQMAIRSAYWLEKNGMSKARAARYAIRLAKELGTADEFRYANMISFFNDSDRDGLYSGDMRSFMDIKIAEEISEKMSGDGDIMTRASQFDLENYVPGALMTKTDRTAMAHSLEVRCPFLDHELVEFCCGIPERIRLPGTSPKAVLVNAMDGRLPDSILTRDKVGLTPPLAEWLRNELWDLTNDQLSEDRVRSRGIFKPEAVQSMLSELRRGENRHQYKIWSLLQLEQWYSTWIDEPVASG</sequence>
<keyword evidence="13" id="KW-1185">Reference proteome</keyword>
<dbReference type="CDD" id="cd01991">
    <property type="entry name" value="Asn_synthase_B_C"/>
    <property type="match status" value="1"/>
</dbReference>
<feature type="binding site" evidence="9">
    <location>
        <begin position="367"/>
        <end position="368"/>
    </location>
    <ligand>
        <name>ATP</name>
        <dbReference type="ChEBI" id="CHEBI:30616"/>
    </ligand>
</feature>
<comment type="similarity">
    <text evidence="2">Belongs to the asparagine synthetase family.</text>
</comment>
<dbReference type="InterPro" id="IPR033738">
    <property type="entry name" value="AsnB_N"/>
</dbReference>
<keyword evidence="6 8" id="KW-0315">Glutamine amidotransferase</keyword>
<feature type="active site" description="For GATase activity" evidence="8">
    <location>
        <position position="2"/>
    </location>
</feature>
<dbReference type="Gene3D" id="3.60.20.10">
    <property type="entry name" value="Glutamine Phosphoribosylpyrophosphate, subunit 1, domain 1"/>
    <property type="match status" value="1"/>
</dbReference>
<keyword evidence="8" id="KW-0061">Asparagine biosynthesis</keyword>
<dbReference type="EC" id="6.3.5.4" evidence="3"/>
<comment type="catalytic activity">
    <reaction evidence="7">
        <text>L-aspartate + L-glutamine + ATP + H2O = L-asparagine + L-glutamate + AMP + diphosphate + H(+)</text>
        <dbReference type="Rhea" id="RHEA:12228"/>
        <dbReference type="ChEBI" id="CHEBI:15377"/>
        <dbReference type="ChEBI" id="CHEBI:15378"/>
        <dbReference type="ChEBI" id="CHEBI:29985"/>
        <dbReference type="ChEBI" id="CHEBI:29991"/>
        <dbReference type="ChEBI" id="CHEBI:30616"/>
        <dbReference type="ChEBI" id="CHEBI:33019"/>
        <dbReference type="ChEBI" id="CHEBI:58048"/>
        <dbReference type="ChEBI" id="CHEBI:58359"/>
        <dbReference type="ChEBI" id="CHEBI:456215"/>
        <dbReference type="EC" id="6.3.5.4"/>
    </reaction>
</comment>
<keyword evidence="5 9" id="KW-0067">ATP-binding</keyword>
<comment type="caution">
    <text evidence="12">The sequence shown here is derived from an EMBL/GenBank/DDBJ whole genome shotgun (WGS) entry which is preliminary data.</text>
</comment>
<feature type="binding site" evidence="9">
    <location>
        <position position="268"/>
    </location>
    <ligand>
        <name>ATP</name>
        <dbReference type="ChEBI" id="CHEBI:30616"/>
    </ligand>
</feature>
<evidence type="ECO:0000256" key="6">
    <source>
        <dbReference type="ARBA" id="ARBA00022962"/>
    </source>
</evidence>
<dbReference type="RefSeq" id="WP_169627146.1">
    <property type="nucleotide sequence ID" value="NZ_JABBNT010000009.1"/>
</dbReference>
<dbReference type="InterPro" id="IPR006426">
    <property type="entry name" value="Asn_synth_AEB"/>
</dbReference>
<evidence type="ECO:0000256" key="8">
    <source>
        <dbReference type="PIRSR" id="PIRSR001589-1"/>
    </source>
</evidence>
<evidence type="ECO:0000256" key="3">
    <source>
        <dbReference type="ARBA" id="ARBA00012737"/>
    </source>
</evidence>
<name>A0A7Y0HIM9_9PROT</name>
<accession>A0A7Y0HIM9</accession>
<dbReference type="Gene3D" id="3.40.50.620">
    <property type="entry name" value="HUPs"/>
    <property type="match status" value="1"/>
</dbReference>